<dbReference type="InterPro" id="IPR002554">
    <property type="entry name" value="PP2A_B56"/>
</dbReference>
<evidence type="ECO:0000256" key="2">
    <source>
        <dbReference type="ARBA" id="ARBA00009745"/>
    </source>
</evidence>
<dbReference type="PANTHER" id="PTHR10257">
    <property type="entry name" value="SERINE/THREONINE PROTEIN PHOSPHATASE 2A PP2A REGULATORY SUBUNIT B"/>
    <property type="match status" value="1"/>
</dbReference>
<gene>
    <name evidence="5" type="ORF">AYBTSS11_LOCUS23147</name>
</gene>
<evidence type="ECO:0000256" key="3">
    <source>
        <dbReference type="ARBA" id="ARBA00022490"/>
    </source>
</evidence>
<reference evidence="5" key="1">
    <citation type="submission" date="2023-10" db="EMBL/GenBank/DDBJ databases">
        <authorList>
            <person name="Domelevo Entfellner J.-B."/>
        </authorList>
    </citation>
    <scope>NUCLEOTIDE SEQUENCE</scope>
</reference>
<dbReference type="Gramene" id="rna-AYBTSS11_LOCUS23147">
    <property type="protein sequence ID" value="CAJ1971149.1"/>
    <property type="gene ID" value="gene-AYBTSS11_LOCUS23147"/>
</dbReference>
<dbReference type="PANTHER" id="PTHR10257:SF119">
    <property type="entry name" value="SERINE_THREONINE PROTEIN PHOSPHATASE 2A 59 KDA REGULATORY SUBUNIT B' ZETA ISOFORM"/>
    <property type="match status" value="1"/>
</dbReference>
<comment type="subcellular location">
    <subcellularLocation>
        <location evidence="1">Cytoplasm</location>
    </subcellularLocation>
</comment>
<evidence type="ECO:0000256" key="1">
    <source>
        <dbReference type="ARBA" id="ARBA00004496"/>
    </source>
</evidence>
<sequence>MSTIFTIFFKKLGVGFFWFWGALDMIKQIFGKIPRKPSKSSHSNSNGEGGFNDGFSLNLSSNTLLKSNSFSSKSSSSGSVGSRSGNETIAQHYTNQAKKSAPASGLIMTSTVYDALPTFRDVPSSEKHNLFIRKLNMCCVVFDFNDPAKHLKEKDVKRQTLLELVDYVSSVNSKFNELAMQEMTKMVATNLFRALPSSNHDGKLTDISEPDEEEPVLEPAWPHLQIVYEFLFRFVASPETDAKLAKRYIDHSFVLRLLDLFDSEDQRERDYLKTILHRIYGKFMVHRPFIRKAINNIFYRFIFETEKHSGIAELLEILGSIINGFALPLKEEHKLFLVRALIPLHKPKCVSLYHQQLSYCITQFVEKDVKLADIVVRGLLKYWPITNSAKEVMFLGELEEVLEATQAAEFQRCVIPLFRRIGRCLNSLHFQVAERALFLWNNDHIRNLILQNSKVILPIIFPSLEKNIRGHWNQAVQSLTLNVRKIFSDADQALFDECLMRFQEEEIKDREKQEKRASIWKQLEDVAAANVVSNEAILVSRFVSSVAITTSGNQLATAGG</sequence>
<dbReference type="AlphaFoldDB" id="A0AA86SUL6"/>
<dbReference type="Pfam" id="PF01603">
    <property type="entry name" value="B56"/>
    <property type="match status" value="1"/>
</dbReference>
<keyword evidence="3" id="KW-0963">Cytoplasm</keyword>
<dbReference type="Proteomes" id="UP001189624">
    <property type="component" value="Chromosome 8"/>
</dbReference>
<dbReference type="InterPro" id="IPR011989">
    <property type="entry name" value="ARM-like"/>
</dbReference>
<proteinExistence type="inferred from homology"/>
<name>A0AA86SUL6_9FABA</name>
<comment type="function">
    <text evidence="4">The B regulatory subunit might modulate substrate selectivity and catalytic activity, and also might direct the localization of the catalytic enzyme to a particular subcellular compartment.</text>
</comment>
<dbReference type="Gene3D" id="1.25.10.10">
    <property type="entry name" value="Leucine-rich Repeat Variant"/>
    <property type="match status" value="1"/>
</dbReference>
<comment type="similarity">
    <text evidence="2">Belongs to the phosphatase 2A regulatory subunit B56 family.</text>
</comment>
<evidence type="ECO:0000313" key="6">
    <source>
        <dbReference type="Proteomes" id="UP001189624"/>
    </source>
</evidence>
<keyword evidence="6" id="KW-1185">Reference proteome</keyword>
<dbReference type="GO" id="GO:0000159">
    <property type="term" value="C:protein phosphatase type 2A complex"/>
    <property type="evidence" value="ECO:0007669"/>
    <property type="project" value="UniProtKB-UniRule"/>
</dbReference>
<evidence type="ECO:0000313" key="5">
    <source>
        <dbReference type="EMBL" id="CAJ1971149.1"/>
    </source>
</evidence>
<dbReference type="SUPFAM" id="SSF48371">
    <property type="entry name" value="ARM repeat"/>
    <property type="match status" value="1"/>
</dbReference>
<dbReference type="InterPro" id="IPR016024">
    <property type="entry name" value="ARM-type_fold"/>
</dbReference>
<organism evidence="5 6">
    <name type="scientific">Sphenostylis stenocarpa</name>
    <dbReference type="NCBI Taxonomy" id="92480"/>
    <lineage>
        <taxon>Eukaryota</taxon>
        <taxon>Viridiplantae</taxon>
        <taxon>Streptophyta</taxon>
        <taxon>Embryophyta</taxon>
        <taxon>Tracheophyta</taxon>
        <taxon>Spermatophyta</taxon>
        <taxon>Magnoliopsida</taxon>
        <taxon>eudicotyledons</taxon>
        <taxon>Gunneridae</taxon>
        <taxon>Pentapetalae</taxon>
        <taxon>rosids</taxon>
        <taxon>fabids</taxon>
        <taxon>Fabales</taxon>
        <taxon>Fabaceae</taxon>
        <taxon>Papilionoideae</taxon>
        <taxon>50 kb inversion clade</taxon>
        <taxon>NPAAA clade</taxon>
        <taxon>indigoferoid/millettioid clade</taxon>
        <taxon>Phaseoleae</taxon>
        <taxon>Sphenostylis</taxon>
    </lineage>
</organism>
<protein>
    <recommendedName>
        <fullName evidence="4">Serine/threonine protein phosphatase 2A regulatory subunit</fullName>
    </recommendedName>
</protein>
<dbReference type="GO" id="GO:0007165">
    <property type="term" value="P:signal transduction"/>
    <property type="evidence" value="ECO:0007669"/>
    <property type="project" value="InterPro"/>
</dbReference>
<accession>A0AA86SUL6</accession>
<dbReference type="GO" id="GO:0019888">
    <property type="term" value="F:protein phosphatase regulator activity"/>
    <property type="evidence" value="ECO:0007669"/>
    <property type="project" value="UniProtKB-UniRule"/>
</dbReference>
<dbReference type="PIRSF" id="PIRSF028043">
    <property type="entry name" value="PP2A_B56"/>
    <property type="match status" value="1"/>
</dbReference>
<dbReference type="GO" id="GO:0005737">
    <property type="term" value="C:cytoplasm"/>
    <property type="evidence" value="ECO:0007669"/>
    <property type="project" value="UniProtKB-SubCell"/>
</dbReference>
<dbReference type="EMBL" id="OY731405">
    <property type="protein sequence ID" value="CAJ1971149.1"/>
    <property type="molecule type" value="Genomic_DNA"/>
</dbReference>
<evidence type="ECO:0000256" key="4">
    <source>
        <dbReference type="PIRNR" id="PIRNR028043"/>
    </source>
</evidence>
<dbReference type="FunFam" id="1.25.10.10:FF:000041">
    <property type="entry name" value="Serine/threonine protein phosphatase 2A regulatory subunit"/>
    <property type="match status" value="1"/>
</dbReference>